<name>A0A5B7G1A1_PORTR</name>
<proteinExistence type="predicted"/>
<evidence type="ECO:0000313" key="3">
    <source>
        <dbReference type="Proteomes" id="UP000324222"/>
    </source>
</evidence>
<feature type="region of interest" description="Disordered" evidence="1">
    <location>
        <begin position="37"/>
        <end position="64"/>
    </location>
</feature>
<dbReference type="Proteomes" id="UP000324222">
    <property type="component" value="Unassembled WGS sequence"/>
</dbReference>
<reference evidence="2 3" key="1">
    <citation type="submission" date="2019-05" db="EMBL/GenBank/DDBJ databases">
        <title>Another draft genome of Portunus trituberculatus and its Hox gene families provides insights of decapod evolution.</title>
        <authorList>
            <person name="Jeong J.-H."/>
            <person name="Song I."/>
            <person name="Kim S."/>
            <person name="Choi T."/>
            <person name="Kim D."/>
            <person name="Ryu S."/>
            <person name="Kim W."/>
        </authorList>
    </citation>
    <scope>NUCLEOTIDE SEQUENCE [LARGE SCALE GENOMIC DNA]</scope>
    <source>
        <tissue evidence="2">Muscle</tissue>
    </source>
</reference>
<gene>
    <name evidence="2" type="ORF">E2C01_045179</name>
</gene>
<evidence type="ECO:0000256" key="1">
    <source>
        <dbReference type="SAM" id="MobiDB-lite"/>
    </source>
</evidence>
<organism evidence="2 3">
    <name type="scientific">Portunus trituberculatus</name>
    <name type="common">Swimming crab</name>
    <name type="synonym">Neptunus trituberculatus</name>
    <dbReference type="NCBI Taxonomy" id="210409"/>
    <lineage>
        <taxon>Eukaryota</taxon>
        <taxon>Metazoa</taxon>
        <taxon>Ecdysozoa</taxon>
        <taxon>Arthropoda</taxon>
        <taxon>Crustacea</taxon>
        <taxon>Multicrustacea</taxon>
        <taxon>Malacostraca</taxon>
        <taxon>Eumalacostraca</taxon>
        <taxon>Eucarida</taxon>
        <taxon>Decapoda</taxon>
        <taxon>Pleocyemata</taxon>
        <taxon>Brachyura</taxon>
        <taxon>Eubrachyura</taxon>
        <taxon>Portunoidea</taxon>
        <taxon>Portunidae</taxon>
        <taxon>Portuninae</taxon>
        <taxon>Portunus</taxon>
    </lineage>
</organism>
<dbReference type="EMBL" id="VSRR010010108">
    <property type="protein sequence ID" value="MPC51335.1"/>
    <property type="molecule type" value="Genomic_DNA"/>
</dbReference>
<accession>A0A5B7G1A1</accession>
<keyword evidence="3" id="KW-1185">Reference proteome</keyword>
<evidence type="ECO:0000313" key="2">
    <source>
        <dbReference type="EMBL" id="MPC51335.1"/>
    </source>
</evidence>
<comment type="caution">
    <text evidence="2">The sequence shown here is derived from an EMBL/GenBank/DDBJ whole genome shotgun (WGS) entry which is preliminary data.</text>
</comment>
<dbReference type="AlphaFoldDB" id="A0A5B7G1A1"/>
<sequence>MFWGKGDCGGLAGGRCVPDRGRCEVQVAASELTLARAQAAPPREGGHLESHRQPSVRHFLSDDS</sequence>
<protein>
    <submittedName>
        <fullName evidence="2">Uncharacterized protein</fullName>
    </submittedName>
</protein>